<comment type="caution">
    <text evidence="1">The sequence shown here is derived from an EMBL/GenBank/DDBJ whole genome shotgun (WGS) entry which is preliminary data.</text>
</comment>
<dbReference type="EMBL" id="BSXT01004095">
    <property type="protein sequence ID" value="GMF56650.1"/>
    <property type="molecule type" value="Genomic_DNA"/>
</dbReference>
<reference evidence="1" key="1">
    <citation type="submission" date="2023-04" db="EMBL/GenBank/DDBJ databases">
        <title>Phytophthora fragariaefolia NBRC 109709.</title>
        <authorList>
            <person name="Ichikawa N."/>
            <person name="Sato H."/>
            <person name="Tonouchi N."/>
        </authorList>
    </citation>
    <scope>NUCLEOTIDE SEQUENCE</scope>
    <source>
        <strain evidence="1">NBRC 109709</strain>
    </source>
</reference>
<sequence>MTRTIKGLMNVSVVTMVPPPHARIYKHQQLLCELLGVISTCALNEEEEGSSALDKSDMEHVFDTDMDDSVALYTLVARHQ</sequence>
<accession>A0A9W6Y8T5</accession>
<evidence type="ECO:0000313" key="1">
    <source>
        <dbReference type="EMBL" id="GMF56650.1"/>
    </source>
</evidence>
<keyword evidence="2" id="KW-1185">Reference proteome</keyword>
<dbReference type="OrthoDB" id="127931at2759"/>
<organism evidence="1 2">
    <name type="scientific">Phytophthora fragariaefolia</name>
    <dbReference type="NCBI Taxonomy" id="1490495"/>
    <lineage>
        <taxon>Eukaryota</taxon>
        <taxon>Sar</taxon>
        <taxon>Stramenopiles</taxon>
        <taxon>Oomycota</taxon>
        <taxon>Peronosporomycetes</taxon>
        <taxon>Peronosporales</taxon>
        <taxon>Peronosporaceae</taxon>
        <taxon>Phytophthora</taxon>
    </lineage>
</organism>
<proteinExistence type="predicted"/>
<protein>
    <submittedName>
        <fullName evidence="1">Unnamed protein product</fullName>
    </submittedName>
</protein>
<evidence type="ECO:0000313" key="2">
    <source>
        <dbReference type="Proteomes" id="UP001165121"/>
    </source>
</evidence>
<dbReference type="AlphaFoldDB" id="A0A9W6Y8T5"/>
<dbReference type="Proteomes" id="UP001165121">
    <property type="component" value="Unassembled WGS sequence"/>
</dbReference>
<name>A0A9W6Y8T5_9STRA</name>
<gene>
    <name evidence="1" type="ORF">Pfra01_002404300</name>
</gene>